<name>A0ABQ3XCB2_9ACTN</name>
<dbReference type="InterPro" id="IPR015141">
    <property type="entry name" value="PLipase_A2_prok/fun"/>
</dbReference>
<dbReference type="Proteomes" id="UP000612282">
    <property type="component" value="Unassembled WGS sequence"/>
</dbReference>
<evidence type="ECO:0000313" key="2">
    <source>
        <dbReference type="Proteomes" id="UP000612282"/>
    </source>
</evidence>
<proteinExistence type="predicted"/>
<keyword evidence="2" id="KW-1185">Reference proteome</keyword>
<protein>
    <recommendedName>
        <fullName evidence="3">Phospholipase A2</fullName>
    </recommendedName>
</protein>
<evidence type="ECO:0000313" key="1">
    <source>
        <dbReference type="EMBL" id="GID56155.1"/>
    </source>
</evidence>
<gene>
    <name evidence="1" type="ORF">Aco03nite_045590</name>
</gene>
<reference evidence="1 2" key="1">
    <citation type="submission" date="2021-01" db="EMBL/GenBank/DDBJ databases">
        <title>Whole genome shotgun sequence of Actinoplanes couchii NBRC 106145.</title>
        <authorList>
            <person name="Komaki H."/>
            <person name="Tamura T."/>
        </authorList>
    </citation>
    <scope>NUCLEOTIDE SEQUENCE [LARGE SCALE GENOMIC DNA]</scope>
    <source>
        <strain evidence="1 2">NBRC 106145</strain>
    </source>
</reference>
<accession>A0ABQ3XCB2</accession>
<dbReference type="SUPFAM" id="SSF48619">
    <property type="entry name" value="Phospholipase A2, PLA2"/>
    <property type="match status" value="1"/>
</dbReference>
<dbReference type="Pfam" id="PF09056">
    <property type="entry name" value="Phospholip_A2_3"/>
    <property type="match status" value="1"/>
</dbReference>
<evidence type="ECO:0008006" key="3">
    <source>
        <dbReference type="Google" id="ProtNLM"/>
    </source>
</evidence>
<dbReference type="Gene3D" id="1.20.90.10">
    <property type="entry name" value="Phospholipase A2 domain"/>
    <property type="match status" value="1"/>
</dbReference>
<sequence>MAAKARAADGTYLDWTDNGCSVPGGHGDRPGGFYFGYACVRHDFGYRNYKRQTRFSQENRLRIDGNFKNDMYAVCARHRLAIGSTCRKYAQAYYAAVRRWG</sequence>
<dbReference type="EMBL" id="BOMG01000056">
    <property type="protein sequence ID" value="GID56155.1"/>
    <property type="molecule type" value="Genomic_DNA"/>
</dbReference>
<organism evidence="1 2">
    <name type="scientific">Actinoplanes couchii</name>
    <dbReference type="NCBI Taxonomy" id="403638"/>
    <lineage>
        <taxon>Bacteria</taxon>
        <taxon>Bacillati</taxon>
        <taxon>Actinomycetota</taxon>
        <taxon>Actinomycetes</taxon>
        <taxon>Micromonosporales</taxon>
        <taxon>Micromonosporaceae</taxon>
        <taxon>Actinoplanes</taxon>
    </lineage>
</organism>
<comment type="caution">
    <text evidence="1">The sequence shown here is derived from an EMBL/GenBank/DDBJ whole genome shotgun (WGS) entry which is preliminary data.</text>
</comment>
<dbReference type="InterPro" id="IPR036444">
    <property type="entry name" value="PLipase_A2_dom_sf"/>
</dbReference>